<evidence type="ECO:0000256" key="1">
    <source>
        <dbReference type="ARBA" id="ARBA00010201"/>
    </source>
</evidence>
<proteinExistence type="inferred from homology"/>
<dbReference type="GO" id="GO:0004812">
    <property type="term" value="F:aminoacyl-tRNA ligase activity"/>
    <property type="evidence" value="ECO:0007669"/>
    <property type="project" value="UniProtKB-KW"/>
</dbReference>
<dbReference type="PANTHER" id="PTHR31423:SF3">
    <property type="entry name" value="PROLYL-TRNA SYNTHETASE ASSOCIATED DOMAIN-CONTAINING PROTEIN 1-RELATED"/>
    <property type="match status" value="1"/>
</dbReference>
<evidence type="ECO:0000313" key="4">
    <source>
        <dbReference type="Proteomes" id="UP000504693"/>
    </source>
</evidence>
<dbReference type="Pfam" id="PF04073">
    <property type="entry name" value="tRNA_edit"/>
    <property type="match status" value="1"/>
</dbReference>
<dbReference type="SUPFAM" id="SSF55826">
    <property type="entry name" value="YbaK/ProRS associated domain"/>
    <property type="match status" value="1"/>
</dbReference>
<dbReference type="KEGG" id="emv:HQR01_03960"/>
<comment type="similarity">
    <text evidence="1">Belongs to the PRORSD1 family.</text>
</comment>
<name>A0A7D3XA64_9SPHN</name>
<dbReference type="RefSeq" id="WP_173212759.1">
    <property type="nucleotide sequence ID" value="NZ_CP053921.1"/>
</dbReference>
<evidence type="ECO:0000259" key="2">
    <source>
        <dbReference type="Pfam" id="PF04073"/>
    </source>
</evidence>
<keyword evidence="4" id="KW-1185">Reference proteome</keyword>
<dbReference type="AlphaFoldDB" id="A0A7D3XA64"/>
<dbReference type="GO" id="GO:0002161">
    <property type="term" value="F:aminoacyl-tRNA deacylase activity"/>
    <property type="evidence" value="ECO:0007669"/>
    <property type="project" value="InterPro"/>
</dbReference>
<keyword evidence="3" id="KW-0030">Aminoacyl-tRNA synthetase</keyword>
<evidence type="ECO:0000313" key="3">
    <source>
        <dbReference type="EMBL" id="QKG70590.1"/>
    </source>
</evidence>
<reference evidence="3 4" key="1">
    <citation type="submission" date="2020-05" db="EMBL/GenBank/DDBJ databases">
        <title>Erythrobacter mangrovi sp. nov., isolated from rhizosphere soil of mangrove plant (Kandelia candel).</title>
        <authorList>
            <person name="Ye Y.H."/>
        </authorList>
    </citation>
    <scope>NUCLEOTIDE SEQUENCE [LARGE SCALE GENOMIC DNA]</scope>
    <source>
        <strain evidence="3 4">EB310</strain>
    </source>
</reference>
<protein>
    <submittedName>
        <fullName evidence="3">Prolyl-tRNA synthetase associated domain-containing protein</fullName>
    </submittedName>
</protein>
<sequence length="170" mass="17673">MNRRGEAGLLADLASLAIPFASHEHIAVFTVEESRRVDADIPGAHTKNLFLKDAGGAYWLVTVPAEARVDLKALPGAIGCKRVSFGKAEDMDRLLGIAPGSVTPLAMINAVPGSVAVVIDGGLAAAARVNVHPLRNTATLGLSGADILRLLAHWGHQPRVAAIPTAQEPA</sequence>
<dbReference type="InterPro" id="IPR007214">
    <property type="entry name" value="YbaK/aa-tRNA-synth-assoc-dom"/>
</dbReference>
<dbReference type="InterPro" id="IPR036754">
    <property type="entry name" value="YbaK/aa-tRNA-synt-asso_dom_sf"/>
</dbReference>
<dbReference type="Gene3D" id="3.90.960.10">
    <property type="entry name" value="YbaK/aminoacyl-tRNA synthetase-associated domain"/>
    <property type="match status" value="1"/>
</dbReference>
<dbReference type="EMBL" id="CP053921">
    <property type="protein sequence ID" value="QKG70590.1"/>
    <property type="molecule type" value="Genomic_DNA"/>
</dbReference>
<gene>
    <name evidence="3" type="ORF">HQR01_03960</name>
</gene>
<dbReference type="PANTHER" id="PTHR31423">
    <property type="entry name" value="YBAK DOMAIN-CONTAINING PROTEIN"/>
    <property type="match status" value="1"/>
</dbReference>
<dbReference type="FunFam" id="3.90.960.10:FF:000005">
    <property type="entry name" value="Putative prolyl-tRNA synthetase"/>
    <property type="match status" value="1"/>
</dbReference>
<organism evidence="3 4">
    <name type="scientific">Erythrobacter mangrovi</name>
    <dbReference type="NCBI Taxonomy" id="2739433"/>
    <lineage>
        <taxon>Bacteria</taxon>
        <taxon>Pseudomonadati</taxon>
        <taxon>Pseudomonadota</taxon>
        <taxon>Alphaproteobacteria</taxon>
        <taxon>Sphingomonadales</taxon>
        <taxon>Erythrobacteraceae</taxon>
        <taxon>Erythrobacter/Porphyrobacter group</taxon>
        <taxon>Erythrobacter</taxon>
    </lineage>
</organism>
<accession>A0A7D3XA64</accession>
<dbReference type="CDD" id="cd04335">
    <property type="entry name" value="PrdX_deacylase"/>
    <property type="match status" value="1"/>
</dbReference>
<dbReference type="InterPro" id="IPR040285">
    <property type="entry name" value="ProX/PRXD1"/>
</dbReference>
<feature type="domain" description="YbaK/aminoacyl-tRNA synthetase-associated" evidence="2">
    <location>
        <begin position="30"/>
        <end position="150"/>
    </location>
</feature>
<keyword evidence="3" id="KW-0436">Ligase</keyword>
<dbReference type="Proteomes" id="UP000504693">
    <property type="component" value="Chromosome"/>
</dbReference>